<feature type="region of interest" description="Disordered" evidence="1">
    <location>
        <begin position="109"/>
        <end position="206"/>
    </location>
</feature>
<feature type="compositionally biased region" description="Low complexity" evidence="1">
    <location>
        <begin position="81"/>
        <end position="92"/>
    </location>
</feature>
<gene>
    <name evidence="2" type="ORF">B9479_005367</name>
</gene>
<protein>
    <submittedName>
        <fullName evidence="2">Uncharacterized protein</fullName>
    </submittedName>
</protein>
<evidence type="ECO:0000256" key="1">
    <source>
        <dbReference type="SAM" id="MobiDB-lite"/>
    </source>
</evidence>
<evidence type="ECO:0000313" key="3">
    <source>
        <dbReference type="Proteomes" id="UP000322245"/>
    </source>
</evidence>
<dbReference type="EMBL" id="NIDF01000072">
    <property type="protein sequence ID" value="TYJ53961.1"/>
    <property type="molecule type" value="Genomic_DNA"/>
</dbReference>
<reference evidence="2 3" key="1">
    <citation type="submission" date="2017-05" db="EMBL/GenBank/DDBJ databases">
        <title>The Genome Sequence of Tsuchiyaea wingfieldii DSM 27421.</title>
        <authorList>
            <person name="Cuomo C."/>
            <person name="Passer A."/>
            <person name="Billmyre B."/>
            <person name="Heitman J."/>
        </authorList>
    </citation>
    <scope>NUCLEOTIDE SEQUENCE [LARGE SCALE GENOMIC DNA]</scope>
    <source>
        <strain evidence="2 3">DSM 27421</strain>
    </source>
</reference>
<proteinExistence type="predicted"/>
<dbReference type="AlphaFoldDB" id="A0A5D3AUS0"/>
<feature type="compositionally biased region" description="Low complexity" evidence="1">
    <location>
        <begin position="169"/>
        <end position="186"/>
    </location>
</feature>
<evidence type="ECO:0000313" key="2">
    <source>
        <dbReference type="EMBL" id="TYJ53961.1"/>
    </source>
</evidence>
<comment type="caution">
    <text evidence="2">The sequence shown here is derived from an EMBL/GenBank/DDBJ whole genome shotgun (WGS) entry which is preliminary data.</text>
</comment>
<feature type="compositionally biased region" description="Low complexity" evidence="1">
    <location>
        <begin position="124"/>
        <end position="134"/>
    </location>
</feature>
<feature type="region of interest" description="Disordered" evidence="1">
    <location>
        <begin position="80"/>
        <end position="99"/>
    </location>
</feature>
<name>A0A5D3AUS0_9TREE</name>
<feature type="region of interest" description="Disordered" evidence="1">
    <location>
        <begin position="1"/>
        <end position="37"/>
    </location>
</feature>
<dbReference type="Proteomes" id="UP000322245">
    <property type="component" value="Unassembled WGS sequence"/>
</dbReference>
<keyword evidence="3" id="KW-1185">Reference proteome</keyword>
<sequence>MDTTAPSPSFYQHNYASTPQQHQPYPSPLPTHVNAPHRTPLSIHRRVPPVHYLHQTPNGSSPQLPMTPPYAAFQYPQNSIPPTTHQTSPQTPAGFEPLPSNHIHVIRTTQQEQPQPPEEAMFRSNSTMSTTSTNRPPALSNGPSPTGGEEVIADMSEQSYEGFPPGTSQQHARMVQQQQQSQRGEQVPVGPGEPQSAPERWQMAPGQQAAHLWQRMLTGIITSLQLYSLRPCSMEYLLHSPLSPIPTAQLMASYAFSAVSPPRTPSKHASPDTGADAQTQLDSLLESLPLQPTSASPDDLLDALDCIARESSGVQAHPSQEPLPQLEGGAGLRVIVNFIEALGQMQGDDLNEWTSFILHNFEDNARFQFVVTGSTTHLYDIPAHYLPRFFLSLPCIPHILFTDPIESSFDPPSSYVSIPYHHDPDHPMHRARETEERTILCSDMEWRILDKKWKGAFSAVVGRGRRMERMEVVLREGEDGPFPEAGLRVLRVAQEMESFALVMRLQQEENLAPKDALARFTLPEEQEEQAPDDS</sequence>
<organism evidence="2 3">
    <name type="scientific">Cryptococcus floricola</name>
    <dbReference type="NCBI Taxonomy" id="2591691"/>
    <lineage>
        <taxon>Eukaryota</taxon>
        <taxon>Fungi</taxon>
        <taxon>Dikarya</taxon>
        <taxon>Basidiomycota</taxon>
        <taxon>Agaricomycotina</taxon>
        <taxon>Tremellomycetes</taxon>
        <taxon>Tremellales</taxon>
        <taxon>Cryptococcaceae</taxon>
        <taxon>Cryptococcus</taxon>
    </lineage>
</organism>
<accession>A0A5D3AUS0</accession>
<feature type="compositionally biased region" description="Polar residues" evidence="1">
    <location>
        <begin position="1"/>
        <end position="24"/>
    </location>
</feature>